<proteinExistence type="inferred from homology"/>
<dbReference type="GO" id="GO:0140359">
    <property type="term" value="F:ABC-type transporter activity"/>
    <property type="evidence" value="ECO:0007669"/>
    <property type="project" value="InterPro"/>
</dbReference>
<feature type="transmembrane region" description="Helical" evidence="8">
    <location>
        <begin position="23"/>
        <end position="47"/>
    </location>
</feature>
<evidence type="ECO:0000259" key="9">
    <source>
        <dbReference type="PROSITE" id="PS50893"/>
    </source>
</evidence>
<dbReference type="InterPro" id="IPR011527">
    <property type="entry name" value="ABC1_TM_dom"/>
</dbReference>
<dbReference type="SUPFAM" id="SSF52540">
    <property type="entry name" value="P-loop containing nucleoside triphosphate hydrolases"/>
    <property type="match status" value="1"/>
</dbReference>
<keyword evidence="5" id="KW-0067">ATP-binding</keyword>
<dbReference type="CDD" id="cd03223">
    <property type="entry name" value="ABCD_peroxisomal_ALDP"/>
    <property type="match status" value="1"/>
</dbReference>
<dbReference type="GO" id="GO:0015910">
    <property type="term" value="P:long-chain fatty acid import into peroxisome"/>
    <property type="evidence" value="ECO:0007669"/>
    <property type="project" value="TreeGrafter"/>
</dbReference>
<dbReference type="GO" id="GO:0005524">
    <property type="term" value="F:ATP binding"/>
    <property type="evidence" value="ECO:0007669"/>
    <property type="project" value="UniProtKB-KW"/>
</dbReference>
<dbReference type="EMBL" id="GIBP01001396">
    <property type="protein sequence ID" value="NDV30365.1"/>
    <property type="molecule type" value="Transcribed_RNA"/>
</dbReference>
<dbReference type="Pfam" id="PF06472">
    <property type="entry name" value="ABC_membrane_2"/>
    <property type="match status" value="1"/>
</dbReference>
<dbReference type="PANTHER" id="PTHR11384:SF67">
    <property type="entry name" value="ATP-BINDING CASSETTE SUB-FAMILY D MEMBER 1"/>
    <property type="match status" value="1"/>
</dbReference>
<evidence type="ECO:0000313" key="10">
    <source>
        <dbReference type="EMBL" id="NDV30365.1"/>
    </source>
</evidence>
<keyword evidence="6 8" id="KW-1133">Transmembrane helix</keyword>
<dbReference type="InterPro" id="IPR003439">
    <property type="entry name" value="ABC_transporter-like_ATP-bd"/>
</dbReference>
<dbReference type="InterPro" id="IPR027417">
    <property type="entry name" value="P-loop_NTPase"/>
</dbReference>
<dbReference type="GO" id="GO:0005324">
    <property type="term" value="F:long-chain fatty acid transmembrane transporter activity"/>
    <property type="evidence" value="ECO:0007669"/>
    <property type="project" value="TreeGrafter"/>
</dbReference>
<evidence type="ECO:0000256" key="2">
    <source>
        <dbReference type="ARBA" id="ARBA00022448"/>
    </source>
</evidence>
<dbReference type="SMART" id="SM00382">
    <property type="entry name" value="AAA"/>
    <property type="match status" value="1"/>
</dbReference>
<accession>A0A6B2L0G9</accession>
<name>A0A6B2L0G9_9EUKA</name>
<keyword evidence="3 8" id="KW-0812">Transmembrane</keyword>
<dbReference type="PANTHER" id="PTHR11384">
    <property type="entry name" value="ATP-BINDING CASSETTE, SUB-FAMILY D MEMBER"/>
    <property type="match status" value="1"/>
</dbReference>
<evidence type="ECO:0000256" key="3">
    <source>
        <dbReference type="ARBA" id="ARBA00022692"/>
    </source>
</evidence>
<comment type="similarity">
    <text evidence="1">Belongs to the ABC transporter superfamily. ABCD family. Peroxisomal fatty acyl CoA transporter (TC 3.A.1.203) subfamily.</text>
</comment>
<evidence type="ECO:0000256" key="4">
    <source>
        <dbReference type="ARBA" id="ARBA00022741"/>
    </source>
</evidence>
<evidence type="ECO:0000256" key="5">
    <source>
        <dbReference type="ARBA" id="ARBA00022840"/>
    </source>
</evidence>
<keyword evidence="4" id="KW-0547">Nucleotide-binding</keyword>
<dbReference type="Pfam" id="PF00005">
    <property type="entry name" value="ABC_tran"/>
    <property type="match status" value="1"/>
</dbReference>
<protein>
    <recommendedName>
        <fullName evidence="9">ABC transporter domain-containing protein</fullName>
    </recommendedName>
</protein>
<evidence type="ECO:0000256" key="6">
    <source>
        <dbReference type="ARBA" id="ARBA00022989"/>
    </source>
</evidence>
<feature type="transmembrane region" description="Helical" evidence="8">
    <location>
        <begin position="185"/>
        <end position="202"/>
    </location>
</feature>
<dbReference type="InterPro" id="IPR050835">
    <property type="entry name" value="ABC_transporter_sub-D"/>
</dbReference>
<dbReference type="GO" id="GO:0006635">
    <property type="term" value="P:fatty acid beta-oxidation"/>
    <property type="evidence" value="ECO:0007669"/>
    <property type="project" value="TreeGrafter"/>
</dbReference>
<dbReference type="InterPro" id="IPR017871">
    <property type="entry name" value="ABC_transporter-like_CS"/>
</dbReference>
<dbReference type="PROSITE" id="PS50893">
    <property type="entry name" value="ABC_TRANSPORTER_2"/>
    <property type="match status" value="1"/>
</dbReference>
<sequence length="602" mass="69258">MKGEQQEKDEKKKPPRNNFKKKLMCLLHVIFPSLLSKSGLFIVVYTIVLCSRVWITIKLASLVGELGSLMGKRDFPKMFIQQAWFSLWCYPAALANSMMKFLEKKIALQFRTELTKFIHFNYIDGRVFYKILLDKKLENLDQRTTADVELFCSTLTFIYGHLLKPFLDLLFLSHSLAKMMGFRQLFSFYAFFFISSAVLSVIKPNYSRLVSEQQRLEGFLRSDHARILQFSEEIAFVGGSDVERANCEKSYKILETQIDRSLWTHFWMDIIDGYVMKYGGSMMAYCAVIPSVFVNWKQMNSQQSVQHYLTVTTMLLGLGNALKDIMLSYKEVGKLEGLTNRVYELYNEIMEKRKEIKEEAKVRGEVPKNEVPVPGVVIRSPDIASIELINCDIYTPDGLTKLVDNISIKIDRGEHLILHGVNGTGKSSLFRTLGELWPLRAGTMKLPPRKEIYFISQNAYMCPGSFRDLLTYPEVHKSSPQLEERLLSLLERVELTGLLEKFGWNSVENWQSLLSGGEKQRLVIARLYFHQPEFGILDECTSAISIEMEHKIFEQAKDLGITLITIAHNRALRKHHKYQLNFLGGGAWSLTTISQEDNDDSE</sequence>
<keyword evidence="7 8" id="KW-0472">Membrane</keyword>
<dbReference type="PROSITE" id="PS00211">
    <property type="entry name" value="ABC_TRANSPORTER_1"/>
    <property type="match status" value="1"/>
</dbReference>
<keyword evidence="2" id="KW-0813">Transport</keyword>
<evidence type="ECO:0000256" key="7">
    <source>
        <dbReference type="ARBA" id="ARBA00023136"/>
    </source>
</evidence>
<dbReference type="GO" id="GO:0007031">
    <property type="term" value="P:peroxisome organization"/>
    <property type="evidence" value="ECO:0007669"/>
    <property type="project" value="TreeGrafter"/>
</dbReference>
<dbReference type="Gene3D" id="3.40.50.300">
    <property type="entry name" value="P-loop containing nucleotide triphosphate hydrolases"/>
    <property type="match status" value="1"/>
</dbReference>
<feature type="domain" description="ABC transporter" evidence="9">
    <location>
        <begin position="378"/>
        <end position="602"/>
    </location>
</feature>
<evidence type="ECO:0000256" key="1">
    <source>
        <dbReference type="ARBA" id="ARBA00008575"/>
    </source>
</evidence>
<dbReference type="GO" id="GO:0005778">
    <property type="term" value="C:peroxisomal membrane"/>
    <property type="evidence" value="ECO:0007669"/>
    <property type="project" value="TreeGrafter"/>
</dbReference>
<dbReference type="AlphaFoldDB" id="A0A6B2L0G9"/>
<dbReference type="GO" id="GO:0016887">
    <property type="term" value="F:ATP hydrolysis activity"/>
    <property type="evidence" value="ECO:0007669"/>
    <property type="project" value="InterPro"/>
</dbReference>
<dbReference type="InterPro" id="IPR003593">
    <property type="entry name" value="AAA+_ATPase"/>
</dbReference>
<evidence type="ECO:0000256" key="8">
    <source>
        <dbReference type="SAM" id="Phobius"/>
    </source>
</evidence>
<organism evidence="10">
    <name type="scientific">Arcella intermedia</name>
    <dbReference type="NCBI Taxonomy" id="1963864"/>
    <lineage>
        <taxon>Eukaryota</taxon>
        <taxon>Amoebozoa</taxon>
        <taxon>Tubulinea</taxon>
        <taxon>Elardia</taxon>
        <taxon>Arcellinida</taxon>
        <taxon>Sphaerothecina</taxon>
        <taxon>Arcellidae</taxon>
        <taxon>Arcella</taxon>
    </lineage>
</organism>
<reference evidence="10" key="1">
    <citation type="journal article" date="2020" name="J. Eukaryot. Microbiol.">
        <title>De novo Sequencing, Assembly and Annotation of the Transcriptome for the Free-Living Testate Amoeba Arcella intermedia.</title>
        <authorList>
            <person name="Ribeiro G.M."/>
            <person name="Porfirio-Sousa A.L."/>
            <person name="Maurer-Alcala X.X."/>
            <person name="Katz L.A."/>
            <person name="Lahr D.J.G."/>
        </authorList>
    </citation>
    <scope>NUCLEOTIDE SEQUENCE</scope>
</reference>
<dbReference type="GO" id="GO:0042760">
    <property type="term" value="P:very long-chain fatty acid catabolic process"/>
    <property type="evidence" value="ECO:0007669"/>
    <property type="project" value="TreeGrafter"/>
</dbReference>